<dbReference type="GO" id="GO:0003700">
    <property type="term" value="F:DNA-binding transcription factor activity"/>
    <property type="evidence" value="ECO:0007669"/>
    <property type="project" value="TreeGrafter"/>
</dbReference>
<evidence type="ECO:0000313" key="8">
    <source>
        <dbReference type="EMBL" id="QOY38406.1"/>
    </source>
</evidence>
<dbReference type="PROSITE" id="PS50042">
    <property type="entry name" value="CNMP_BINDING_3"/>
    <property type="match status" value="1"/>
</dbReference>
<proteinExistence type="predicted"/>
<dbReference type="SUPFAM" id="SSF51206">
    <property type="entry name" value="cAMP-binding domain-like"/>
    <property type="match status" value="1"/>
</dbReference>
<dbReference type="InterPro" id="IPR018490">
    <property type="entry name" value="cNMP-bd_dom_sf"/>
</dbReference>
<dbReference type="InterPro" id="IPR050397">
    <property type="entry name" value="Env_Response_Regulators"/>
</dbReference>
<dbReference type="SUPFAM" id="SSF46785">
    <property type="entry name" value="Winged helix' DNA-binding domain"/>
    <property type="match status" value="1"/>
</dbReference>
<dbReference type="Proteomes" id="UP000180175">
    <property type="component" value="Chromosome"/>
</dbReference>
<reference evidence="8" key="4">
    <citation type="submission" date="2020-10" db="EMBL/GenBank/DDBJ databases">
        <authorList>
            <person name="Bassil N.M."/>
            <person name="Lloyd J.R."/>
        </authorList>
    </citation>
    <scope>NUCLEOTIDE SEQUENCE</scope>
    <source>
        <strain evidence="8">NB2006</strain>
    </source>
</reference>
<evidence type="ECO:0000256" key="1">
    <source>
        <dbReference type="ARBA" id="ARBA00023015"/>
    </source>
</evidence>
<dbReference type="Gene3D" id="1.10.10.10">
    <property type="entry name" value="Winged helix-like DNA-binding domain superfamily/Winged helix DNA-binding domain"/>
    <property type="match status" value="1"/>
</dbReference>
<reference evidence="7 9" key="1">
    <citation type="submission" date="2016-10" db="EMBL/GenBank/DDBJ databases">
        <title>Draft genome sequences of four alkaliphilic bacteria belonging to the Anaerobacillus genus.</title>
        <authorList>
            <person name="Bassil N.M."/>
            <person name="Lloyd J.R."/>
        </authorList>
    </citation>
    <scope>NUCLEOTIDE SEQUENCE [LARGE SCALE GENOMIC DNA]</scope>
    <source>
        <strain evidence="7 9">NB2006</strain>
    </source>
</reference>
<dbReference type="InterPro" id="IPR014710">
    <property type="entry name" value="RmlC-like_jellyroll"/>
</dbReference>
<dbReference type="EMBL" id="LQXD01000152">
    <property type="protein sequence ID" value="OIJ09521.1"/>
    <property type="molecule type" value="Genomic_DNA"/>
</dbReference>
<feature type="domain" description="Cyclic nucleotide-binding" evidence="5">
    <location>
        <begin position="19"/>
        <end position="139"/>
    </location>
</feature>
<evidence type="ECO:0000313" key="9">
    <source>
        <dbReference type="Proteomes" id="UP000180175"/>
    </source>
</evidence>
<dbReference type="RefSeq" id="WP_071318261.1">
    <property type="nucleotide sequence ID" value="NZ_CP063356.2"/>
</dbReference>
<organism evidence="7 9">
    <name type="scientific">Anaerobacillus isosaccharinicus</name>
    <dbReference type="NCBI Taxonomy" id="1532552"/>
    <lineage>
        <taxon>Bacteria</taxon>
        <taxon>Bacillati</taxon>
        <taxon>Bacillota</taxon>
        <taxon>Bacilli</taxon>
        <taxon>Bacillales</taxon>
        <taxon>Bacillaceae</taxon>
        <taxon>Anaerobacillus</taxon>
    </lineage>
</organism>
<dbReference type="Gene3D" id="2.60.120.10">
    <property type="entry name" value="Jelly Rolls"/>
    <property type="match status" value="1"/>
</dbReference>
<keyword evidence="9" id="KW-1185">Reference proteome</keyword>
<keyword evidence="4" id="KW-0804">Transcription</keyword>
<dbReference type="Pfam" id="PF13545">
    <property type="entry name" value="HTH_Crp_2"/>
    <property type="match status" value="1"/>
</dbReference>
<dbReference type="InterPro" id="IPR036388">
    <property type="entry name" value="WH-like_DNA-bd_sf"/>
</dbReference>
<evidence type="ECO:0000259" key="6">
    <source>
        <dbReference type="PROSITE" id="PS51063"/>
    </source>
</evidence>
<dbReference type="SMART" id="SM00100">
    <property type="entry name" value="cNMP"/>
    <property type="match status" value="1"/>
</dbReference>
<evidence type="ECO:0000313" key="7">
    <source>
        <dbReference type="EMBL" id="OIJ09521.1"/>
    </source>
</evidence>
<gene>
    <name evidence="8" type="ORF">AWH56_013235</name>
    <name evidence="7" type="ORF">AWH56_17485</name>
</gene>
<protein>
    <submittedName>
        <fullName evidence="7 8">Transcriptional regulator</fullName>
    </submittedName>
</protein>
<dbReference type="Pfam" id="PF00027">
    <property type="entry name" value="cNMP_binding"/>
    <property type="match status" value="1"/>
</dbReference>
<dbReference type="GO" id="GO:0005829">
    <property type="term" value="C:cytosol"/>
    <property type="evidence" value="ECO:0007669"/>
    <property type="project" value="TreeGrafter"/>
</dbReference>
<evidence type="ECO:0000256" key="3">
    <source>
        <dbReference type="ARBA" id="ARBA00023159"/>
    </source>
</evidence>
<dbReference type="GO" id="GO:0003677">
    <property type="term" value="F:DNA binding"/>
    <property type="evidence" value="ECO:0007669"/>
    <property type="project" value="UniProtKB-KW"/>
</dbReference>
<name>A0A1S2LAU6_9BACI</name>
<dbReference type="AlphaFoldDB" id="A0A1S2LAU6"/>
<dbReference type="InterPro" id="IPR012318">
    <property type="entry name" value="HTH_CRP"/>
</dbReference>
<evidence type="ECO:0000259" key="5">
    <source>
        <dbReference type="PROSITE" id="PS50042"/>
    </source>
</evidence>
<evidence type="ECO:0000256" key="2">
    <source>
        <dbReference type="ARBA" id="ARBA00023125"/>
    </source>
</evidence>
<reference evidence="8 9" key="2">
    <citation type="journal article" date="2017" name="Genome Announc.">
        <title>Draft Genome Sequences of Four Alkaliphilic Bacteria Belonging to the Anaerobacillus Genus.</title>
        <authorList>
            <person name="Bassil N.M."/>
            <person name="Lloyd J.R."/>
        </authorList>
    </citation>
    <scope>NUCLEOTIDE SEQUENCE [LARGE SCALE GENOMIC DNA]</scope>
    <source>
        <strain evidence="8 9">NB2006</strain>
    </source>
</reference>
<dbReference type="PROSITE" id="PS51063">
    <property type="entry name" value="HTH_CRP_2"/>
    <property type="match status" value="1"/>
</dbReference>
<keyword evidence="3" id="KW-0010">Activator</keyword>
<dbReference type="InterPro" id="IPR036390">
    <property type="entry name" value="WH_DNA-bd_sf"/>
</dbReference>
<keyword evidence="2" id="KW-0238">DNA-binding</keyword>
<sequence>MGCTQNCNLSSTCLNVVPIFQGMTQDDLAILQGVVTSRRFNKGEIVFREGESSKALFIIQKGLIKLAKVSVDGKEQIIRLQFEGDFFGQFSLLQNENHYANAETLEETIICTIEKQPFIEALERSPNMALRFISALNNRLHHADEWMSVLSLMDVEQRLARVILLFSEKLAIANGQFTLPISKKDLASLIGTTPETLSRKLVAFVEKQILVLKQRRDIQVVDQDKLKLIAGL</sequence>
<dbReference type="PANTHER" id="PTHR24567">
    <property type="entry name" value="CRP FAMILY TRANSCRIPTIONAL REGULATORY PROTEIN"/>
    <property type="match status" value="1"/>
</dbReference>
<dbReference type="OrthoDB" id="9798104at2"/>
<dbReference type="InterPro" id="IPR000595">
    <property type="entry name" value="cNMP-bd_dom"/>
</dbReference>
<feature type="domain" description="HTH crp-type" evidence="6">
    <location>
        <begin position="153"/>
        <end position="224"/>
    </location>
</feature>
<keyword evidence="1" id="KW-0805">Transcription regulation</keyword>
<dbReference type="PANTHER" id="PTHR24567:SF26">
    <property type="entry name" value="REGULATORY PROTEIN YEIL"/>
    <property type="match status" value="1"/>
</dbReference>
<dbReference type="CDD" id="cd00038">
    <property type="entry name" value="CAP_ED"/>
    <property type="match status" value="1"/>
</dbReference>
<dbReference type="KEGG" id="aia:AWH56_013235"/>
<evidence type="ECO:0000256" key="4">
    <source>
        <dbReference type="ARBA" id="ARBA00023163"/>
    </source>
</evidence>
<accession>A0A1S2LAU6</accession>
<reference evidence="8 9" key="3">
    <citation type="journal article" date="2019" name="Int. J. Syst. Evol. Microbiol.">
        <title>Anaerobacillus isosaccharinicus sp. nov., an alkaliphilic bacterium which degrades isosaccharinic acid.</title>
        <authorList>
            <person name="Bassil N.M."/>
            <person name="Lloyd J.R."/>
        </authorList>
    </citation>
    <scope>NUCLEOTIDE SEQUENCE [LARGE SCALE GENOMIC DNA]</scope>
    <source>
        <strain evidence="8 9">NB2006</strain>
    </source>
</reference>
<dbReference type="EMBL" id="CP063356">
    <property type="protein sequence ID" value="QOY38406.1"/>
    <property type="molecule type" value="Genomic_DNA"/>
</dbReference>
<dbReference type="SMART" id="SM00419">
    <property type="entry name" value="HTH_CRP"/>
    <property type="match status" value="1"/>
</dbReference>